<feature type="compositionally biased region" description="Acidic residues" evidence="9">
    <location>
        <begin position="1176"/>
        <end position="1185"/>
    </location>
</feature>
<keyword evidence="12" id="KW-1185">Reference proteome</keyword>
<dbReference type="Gene3D" id="3.30.160.60">
    <property type="entry name" value="Classic Zinc Finger"/>
    <property type="match status" value="1"/>
</dbReference>
<evidence type="ECO:0000256" key="6">
    <source>
        <dbReference type="ARBA" id="ARBA00023242"/>
    </source>
</evidence>
<dbReference type="PROSITE" id="PS00028">
    <property type="entry name" value="ZINC_FINGER_C2H2_1"/>
    <property type="match status" value="1"/>
</dbReference>
<name>A0A9P5S922_9FUNG</name>
<keyword evidence="4 7" id="KW-0863">Zinc-finger</keyword>
<comment type="subcellular location">
    <subcellularLocation>
        <location evidence="1">Nucleus</location>
    </subcellularLocation>
</comment>
<evidence type="ECO:0000256" key="9">
    <source>
        <dbReference type="SAM" id="MobiDB-lite"/>
    </source>
</evidence>
<feature type="region of interest" description="Disordered" evidence="9">
    <location>
        <begin position="553"/>
        <end position="612"/>
    </location>
</feature>
<feature type="compositionally biased region" description="Pro residues" evidence="9">
    <location>
        <begin position="933"/>
        <end position="943"/>
    </location>
</feature>
<feature type="region of interest" description="Disordered" evidence="9">
    <location>
        <begin position="494"/>
        <end position="530"/>
    </location>
</feature>
<feature type="region of interest" description="Disordered" evidence="9">
    <location>
        <begin position="885"/>
        <end position="971"/>
    </location>
</feature>
<dbReference type="GO" id="GO:0010468">
    <property type="term" value="P:regulation of gene expression"/>
    <property type="evidence" value="ECO:0007669"/>
    <property type="project" value="TreeGrafter"/>
</dbReference>
<evidence type="ECO:0000256" key="3">
    <source>
        <dbReference type="ARBA" id="ARBA00022737"/>
    </source>
</evidence>
<feature type="compositionally biased region" description="Polar residues" evidence="9">
    <location>
        <begin position="556"/>
        <end position="574"/>
    </location>
</feature>
<dbReference type="SUPFAM" id="SSF57667">
    <property type="entry name" value="beta-beta-alpha zinc fingers"/>
    <property type="match status" value="1"/>
</dbReference>
<reference evidence="11" key="1">
    <citation type="journal article" date="2020" name="Fungal Divers.">
        <title>Resolving the Mortierellaceae phylogeny through synthesis of multi-gene phylogenetics and phylogenomics.</title>
        <authorList>
            <person name="Vandepol N."/>
            <person name="Liber J."/>
            <person name="Desiro A."/>
            <person name="Na H."/>
            <person name="Kennedy M."/>
            <person name="Barry K."/>
            <person name="Grigoriev I.V."/>
            <person name="Miller A.N."/>
            <person name="O'Donnell K."/>
            <person name="Stajich J.E."/>
            <person name="Bonito G."/>
        </authorList>
    </citation>
    <scope>NUCLEOTIDE SEQUENCE</scope>
    <source>
        <strain evidence="11">NRRL 6426</strain>
    </source>
</reference>
<protein>
    <recommendedName>
        <fullName evidence="10">C2H2-type domain-containing protein</fullName>
    </recommendedName>
</protein>
<feature type="compositionally biased region" description="Low complexity" evidence="9">
    <location>
        <begin position="575"/>
        <end position="585"/>
    </location>
</feature>
<evidence type="ECO:0000313" key="12">
    <source>
        <dbReference type="Proteomes" id="UP000748756"/>
    </source>
</evidence>
<feature type="compositionally biased region" description="Basic and acidic residues" evidence="9">
    <location>
        <begin position="910"/>
        <end position="921"/>
    </location>
</feature>
<evidence type="ECO:0000259" key="10">
    <source>
        <dbReference type="PROSITE" id="PS50157"/>
    </source>
</evidence>
<dbReference type="OrthoDB" id="8117402at2759"/>
<keyword evidence="8" id="KW-0175">Coiled coil</keyword>
<proteinExistence type="predicted"/>
<feature type="coiled-coil region" evidence="8">
    <location>
        <begin position="313"/>
        <end position="340"/>
    </location>
</feature>
<evidence type="ECO:0000256" key="1">
    <source>
        <dbReference type="ARBA" id="ARBA00004123"/>
    </source>
</evidence>
<evidence type="ECO:0000256" key="7">
    <source>
        <dbReference type="PROSITE-ProRule" id="PRU00042"/>
    </source>
</evidence>
<dbReference type="GO" id="GO:0008270">
    <property type="term" value="F:zinc ion binding"/>
    <property type="evidence" value="ECO:0007669"/>
    <property type="project" value="UniProtKB-KW"/>
</dbReference>
<feature type="compositionally biased region" description="Polar residues" evidence="9">
    <location>
        <begin position="403"/>
        <end position="414"/>
    </location>
</feature>
<dbReference type="InterPro" id="IPR036236">
    <property type="entry name" value="Znf_C2H2_sf"/>
</dbReference>
<dbReference type="InterPro" id="IPR013087">
    <property type="entry name" value="Znf_C2H2_type"/>
</dbReference>
<feature type="region of interest" description="Disordered" evidence="9">
    <location>
        <begin position="387"/>
        <end position="421"/>
    </location>
</feature>
<evidence type="ECO:0000256" key="4">
    <source>
        <dbReference type="ARBA" id="ARBA00022771"/>
    </source>
</evidence>
<feature type="compositionally biased region" description="Polar residues" evidence="9">
    <location>
        <begin position="586"/>
        <end position="603"/>
    </location>
</feature>
<feature type="domain" description="C2H2-type" evidence="10">
    <location>
        <begin position="972"/>
        <end position="1001"/>
    </location>
</feature>
<evidence type="ECO:0000256" key="2">
    <source>
        <dbReference type="ARBA" id="ARBA00022723"/>
    </source>
</evidence>
<dbReference type="InterPro" id="IPR050331">
    <property type="entry name" value="Zinc_finger"/>
</dbReference>
<feature type="compositionally biased region" description="Polar residues" evidence="9">
    <location>
        <begin position="671"/>
        <end position="687"/>
    </location>
</feature>
<feature type="compositionally biased region" description="Acidic residues" evidence="9">
    <location>
        <begin position="922"/>
        <end position="931"/>
    </location>
</feature>
<feature type="region of interest" description="Disordered" evidence="9">
    <location>
        <begin position="671"/>
        <end position="700"/>
    </location>
</feature>
<feature type="compositionally biased region" description="Low complexity" evidence="9">
    <location>
        <begin position="494"/>
        <end position="514"/>
    </location>
</feature>
<keyword evidence="6" id="KW-0539">Nucleus</keyword>
<keyword evidence="5" id="KW-0862">Zinc</keyword>
<accession>A0A9P5S922</accession>
<sequence length="1290" mass="139270">MILPSLSAMTFSDQKANAAIPSQPSVALNATAINTNNATNSNYIPDLSPAQLMSFNFNPDLAFIPPTLQAMPMTSTIPLPVSNHNMTSAPHATLNCPPVSNNSQQLSGDFIACWKENHESSLGNNNLTTYGGFTSISDLNLILNSGRTWPDMPQVTRVCTTQIPTTNDNGNQGFDINSPPLSILSVNQHQQQDVSYLLNPPGVGTSGVSSSGSIGQSSGILVAPYVSNTLGPSSLFLQQQQQQQQQQKTPILASQQLYYPTMATVNNSNNMVQSIDSSSFSSTIVQYDLQHQQHNLQHQQQQHRQPEPMHHFYQNVHMRLQGQEQQLQQQQQQLVISQGDTTASSSSAVIPSFQTITSSLACVPPPNQAAAYGSPWTINPNAALTVPVSSDSPSSPAEQFSSYPSSASVDTPQANPVPGSSGYQQQLLLQKCKQISTGGDDVEYAEIMLVEQQLLAAAMDLKDFQYQSQDQNQTQSQALSQNQLQVDDRFADQTQVQPQPHVQTQTQAQDASSQEGLDHSGSLNDESDVGNRLTLYPGAIHQEQLQNYRGYRHYSYDQSGSPQAIQNHQGGNEFSSTSSSSTQQQPAVSHHQQFEVGQTQVDSHGSPGTGLGTEQSLVVHVQVPALRVDASHGSLGTGLGTDTDQSLLVAQAQLRFPPAAASASASAASSMVGTPTEFNNNQLSSTYFPPPPTGNNNTQQQQLSYNDNDTINTVGTNNCRPILHPLADPETQDLYYGFSFEPQEGFQKPSTWPALVSGVPLTATANDTADLTMESILDSVSSDIKNATAQLRLHGGMSLSDAFLSSMKVDPNTCNALNTGGVVDPAIQSGDEVVVVVKREKKSGLGMNYDANDDEKQPDHDCEVIPYFVRRAAAVAARAAAAAVTASRITTNSSNNTNNVVAGQDNNRNNGHEHFSHHGSGDDNDDGDEEYVPPSPFLPPTGPAPHQNNRGRVSKKGAIQKTTPATTEPTMHKCEIPHCDKEFTTAGLLKSHKVSHDPEKPYWCDICSEDGITPRPADPTPLFPGMPIPIPEVKKYKRHHDLLRHKREQHPPLAVKIQRFQEKMEAKEARRVKADEVRRQKAALKRAEKAAAQAANPTAGRGRRGSSAAATAAAARCRTSSVATITTAAPRGRRASSTAAAIAVNAAAPIVAPAAEAPKSPRKRKLMATKRSTTNDENDDEDSDYQENGKKRRRSKTSSTSGTISTPAANTSRCRRTSASQTQSQQQENEQTSISSASVMGSIQLQGPGEHQYNQQLQAPIQQVQQALQARRRSSASLSQQQLEQLKREP</sequence>
<feature type="compositionally biased region" description="Low complexity" evidence="9">
    <location>
        <begin position="1217"/>
        <end position="1236"/>
    </location>
</feature>
<feature type="compositionally biased region" description="Polar residues" evidence="9">
    <location>
        <begin position="960"/>
        <end position="969"/>
    </location>
</feature>
<evidence type="ECO:0000256" key="5">
    <source>
        <dbReference type="ARBA" id="ARBA00022833"/>
    </source>
</evidence>
<dbReference type="Proteomes" id="UP000748756">
    <property type="component" value="Unassembled WGS sequence"/>
</dbReference>
<feature type="region of interest" description="Disordered" evidence="9">
    <location>
        <begin position="1155"/>
        <end position="1290"/>
    </location>
</feature>
<feature type="compositionally biased region" description="Basic and acidic residues" evidence="9">
    <location>
        <begin position="1071"/>
        <end position="1089"/>
    </location>
</feature>
<keyword evidence="2" id="KW-0479">Metal-binding</keyword>
<keyword evidence="3" id="KW-0677">Repeat</keyword>
<feature type="compositionally biased region" description="Low complexity" evidence="9">
    <location>
        <begin position="885"/>
        <end position="899"/>
    </location>
</feature>
<gene>
    <name evidence="11" type="ORF">BG015_004718</name>
</gene>
<dbReference type="PANTHER" id="PTHR16515">
    <property type="entry name" value="PR DOMAIN ZINC FINGER PROTEIN"/>
    <property type="match status" value="1"/>
</dbReference>
<organism evidence="11 12">
    <name type="scientific">Linnemannia schmuckeri</name>
    <dbReference type="NCBI Taxonomy" id="64567"/>
    <lineage>
        <taxon>Eukaryota</taxon>
        <taxon>Fungi</taxon>
        <taxon>Fungi incertae sedis</taxon>
        <taxon>Mucoromycota</taxon>
        <taxon>Mortierellomycotina</taxon>
        <taxon>Mortierellomycetes</taxon>
        <taxon>Mortierellales</taxon>
        <taxon>Mortierellaceae</taxon>
        <taxon>Linnemannia</taxon>
    </lineage>
</organism>
<feature type="compositionally biased region" description="Low complexity" evidence="9">
    <location>
        <begin position="1090"/>
        <end position="1112"/>
    </location>
</feature>
<feature type="compositionally biased region" description="Low complexity" evidence="9">
    <location>
        <begin position="1255"/>
        <end position="1284"/>
    </location>
</feature>
<dbReference type="EMBL" id="JAAAUQ010000022">
    <property type="protein sequence ID" value="KAF9156506.1"/>
    <property type="molecule type" value="Genomic_DNA"/>
</dbReference>
<feature type="compositionally biased region" description="Polar residues" evidence="9">
    <location>
        <begin position="900"/>
        <end position="909"/>
    </location>
</feature>
<comment type="caution">
    <text evidence="11">The sequence shown here is derived from an EMBL/GenBank/DDBJ whole genome shotgun (WGS) entry which is preliminary data.</text>
</comment>
<evidence type="ECO:0000313" key="11">
    <source>
        <dbReference type="EMBL" id="KAF9156506.1"/>
    </source>
</evidence>
<evidence type="ECO:0000256" key="8">
    <source>
        <dbReference type="SAM" id="Coils"/>
    </source>
</evidence>
<feature type="compositionally biased region" description="Low complexity" evidence="9">
    <location>
        <begin position="387"/>
        <end position="402"/>
    </location>
</feature>
<dbReference type="PANTHER" id="PTHR16515:SF49">
    <property type="entry name" value="GASTRULA ZINC FINGER PROTEIN XLCGF49.1-LIKE-RELATED"/>
    <property type="match status" value="1"/>
</dbReference>
<dbReference type="PROSITE" id="PS50157">
    <property type="entry name" value="ZINC_FINGER_C2H2_2"/>
    <property type="match status" value="1"/>
</dbReference>
<feature type="region of interest" description="Disordered" evidence="9">
    <location>
        <begin position="1071"/>
        <end position="1112"/>
    </location>
</feature>
<dbReference type="GO" id="GO:0005634">
    <property type="term" value="C:nucleus"/>
    <property type="evidence" value="ECO:0007669"/>
    <property type="project" value="UniProtKB-SubCell"/>
</dbReference>